<evidence type="ECO:0000313" key="2">
    <source>
        <dbReference type="EMBL" id="EGI60068.1"/>
    </source>
</evidence>
<dbReference type="Proteomes" id="UP000007755">
    <property type="component" value="Unassembled WGS sequence"/>
</dbReference>
<feature type="compositionally biased region" description="Low complexity" evidence="1">
    <location>
        <begin position="160"/>
        <end position="175"/>
    </location>
</feature>
<accession>F4X0F9</accession>
<feature type="region of interest" description="Disordered" evidence="1">
    <location>
        <begin position="52"/>
        <end position="71"/>
    </location>
</feature>
<dbReference type="AlphaFoldDB" id="F4X0F9"/>
<keyword evidence="3" id="KW-1185">Reference proteome</keyword>
<gene>
    <name evidence="2" type="ORF">G5I_11859</name>
</gene>
<sequence length="228" mass="25568">MQGMFYSDYSSERYGCKPVSDWQGVVSGPLITGRPTNELQVARTCCRANTGPRAPRYLPMGDGRSRATSQSTRDMFHQLSPTISRQRREVQDVRSISQPDSRASLHGWRSFGSAFTKYSGAIMTSWYTSRDVRACERDSISPGPLNKVLLSDRPLGRSLTGRARSSPRTPSRTGSLSEIKMEARGWRSRVAALRGGALDVGKQKDASDEERHCRDCLYGKQIPRFWKI</sequence>
<proteinExistence type="predicted"/>
<dbReference type="InParanoid" id="F4X0F9"/>
<evidence type="ECO:0000256" key="1">
    <source>
        <dbReference type="SAM" id="MobiDB-lite"/>
    </source>
</evidence>
<feature type="region of interest" description="Disordered" evidence="1">
    <location>
        <begin position="151"/>
        <end position="176"/>
    </location>
</feature>
<evidence type="ECO:0000313" key="3">
    <source>
        <dbReference type="Proteomes" id="UP000007755"/>
    </source>
</evidence>
<dbReference type="EMBL" id="GL888498">
    <property type="protein sequence ID" value="EGI60068.1"/>
    <property type="molecule type" value="Genomic_DNA"/>
</dbReference>
<organism evidence="3">
    <name type="scientific">Acromyrmex echinatior</name>
    <name type="common">Panamanian leafcutter ant</name>
    <name type="synonym">Acromyrmex octospinosus echinatior</name>
    <dbReference type="NCBI Taxonomy" id="103372"/>
    <lineage>
        <taxon>Eukaryota</taxon>
        <taxon>Metazoa</taxon>
        <taxon>Ecdysozoa</taxon>
        <taxon>Arthropoda</taxon>
        <taxon>Hexapoda</taxon>
        <taxon>Insecta</taxon>
        <taxon>Pterygota</taxon>
        <taxon>Neoptera</taxon>
        <taxon>Endopterygota</taxon>
        <taxon>Hymenoptera</taxon>
        <taxon>Apocrita</taxon>
        <taxon>Aculeata</taxon>
        <taxon>Formicoidea</taxon>
        <taxon>Formicidae</taxon>
        <taxon>Myrmicinae</taxon>
        <taxon>Acromyrmex</taxon>
    </lineage>
</organism>
<reference evidence="2" key="1">
    <citation type="submission" date="2011-02" db="EMBL/GenBank/DDBJ databases">
        <title>The genome of the leaf-cutting ant Acromyrmex echinatior suggests key adaptations to social evolution and fungus farming.</title>
        <authorList>
            <person name="Nygaard S."/>
            <person name="Zhang G."/>
        </authorList>
    </citation>
    <scope>NUCLEOTIDE SEQUENCE</scope>
</reference>
<name>F4X0F9_ACREC</name>
<protein>
    <submittedName>
        <fullName evidence="2">Uncharacterized protein</fullName>
    </submittedName>
</protein>